<accession>A0A6G4XMP3</accession>
<proteinExistence type="predicted"/>
<feature type="compositionally biased region" description="Basic and acidic residues" evidence="1">
    <location>
        <begin position="326"/>
        <end position="344"/>
    </location>
</feature>
<keyword evidence="4" id="KW-1185">Reference proteome</keyword>
<dbReference type="RefSeq" id="WP_165333337.1">
    <property type="nucleotide sequence ID" value="NZ_JAAKZW010000080.1"/>
</dbReference>
<keyword evidence="2" id="KW-0472">Membrane</keyword>
<dbReference type="AlphaFoldDB" id="A0A6G4XMP3"/>
<dbReference type="EMBL" id="JAAKZW010000080">
    <property type="protein sequence ID" value="NGO77881.1"/>
    <property type="molecule type" value="Genomic_DNA"/>
</dbReference>
<name>A0A6G4XMP3_9ACTN</name>
<keyword evidence="2" id="KW-1133">Transmembrane helix</keyword>
<gene>
    <name evidence="3" type="ORF">G6045_19775</name>
</gene>
<evidence type="ECO:0000313" key="4">
    <source>
        <dbReference type="Proteomes" id="UP000481109"/>
    </source>
</evidence>
<feature type="region of interest" description="Disordered" evidence="1">
    <location>
        <begin position="101"/>
        <end position="138"/>
    </location>
</feature>
<feature type="compositionally biased region" description="Basic and acidic residues" evidence="1">
    <location>
        <begin position="33"/>
        <end position="48"/>
    </location>
</feature>
<feature type="region of interest" description="Disordered" evidence="1">
    <location>
        <begin position="1"/>
        <end position="63"/>
    </location>
</feature>
<evidence type="ECO:0000256" key="1">
    <source>
        <dbReference type="SAM" id="MobiDB-lite"/>
    </source>
</evidence>
<keyword evidence="2" id="KW-0812">Transmembrane</keyword>
<reference evidence="3 4" key="1">
    <citation type="submission" date="2020-02" db="EMBL/GenBank/DDBJ databases">
        <title>Whole-genome analyses of novel actinobacteria.</title>
        <authorList>
            <person name="Sahin N."/>
            <person name="Tokatli A."/>
        </authorList>
    </citation>
    <scope>NUCLEOTIDE SEQUENCE [LARGE SCALE GENOMIC DNA]</scope>
    <source>
        <strain evidence="3 4">YC504</strain>
    </source>
</reference>
<organism evidence="3 4">
    <name type="scientific">Streptomyces mesophilus</name>
    <dbReference type="NCBI Taxonomy" id="1775132"/>
    <lineage>
        <taxon>Bacteria</taxon>
        <taxon>Bacillati</taxon>
        <taxon>Actinomycetota</taxon>
        <taxon>Actinomycetes</taxon>
        <taxon>Kitasatosporales</taxon>
        <taxon>Streptomycetaceae</taxon>
        <taxon>Streptomyces</taxon>
    </lineage>
</organism>
<sequence length="360" mass="38691">MSTNKDESSIPDEEWERFLREAEAGSPGAPEEPSARARMVAERLRDTPDGPQGWRAHQPPRQRRFKTRQVLALLLAVAGLVVALTPGALSGWFGAGGTDDRPLAAESARPSGAPAGGGAEQPTRDEPFKGSPAAQWADGADGIHVPEARATGWMDKAAVADALDKSRDFVVASNLDPAVLRGKRPDAAIGLVNPRQADVKPLLTTALTEPTRDNDPLLLFTRYRTDEVELVGEAVKTRGRLSYEEGEYGALEVTADVTFVYPFARVEGGSDEVTRTIVRRELVLSWDDPSKVRTERGTFSFSSYKVHTTNGGCDVIGFLSPTFAEDHERGGGDEGLDPYDRSEGLEGTGRGGECGTASRS</sequence>
<evidence type="ECO:0000313" key="3">
    <source>
        <dbReference type="EMBL" id="NGO77881.1"/>
    </source>
</evidence>
<feature type="compositionally biased region" description="Low complexity" evidence="1">
    <location>
        <begin position="104"/>
        <end position="113"/>
    </location>
</feature>
<feature type="region of interest" description="Disordered" evidence="1">
    <location>
        <begin position="326"/>
        <end position="360"/>
    </location>
</feature>
<feature type="transmembrane region" description="Helical" evidence="2">
    <location>
        <begin position="70"/>
        <end position="93"/>
    </location>
</feature>
<dbReference type="Proteomes" id="UP000481109">
    <property type="component" value="Unassembled WGS sequence"/>
</dbReference>
<evidence type="ECO:0000256" key="2">
    <source>
        <dbReference type="SAM" id="Phobius"/>
    </source>
</evidence>
<protein>
    <submittedName>
        <fullName evidence="3">Uncharacterized protein</fullName>
    </submittedName>
</protein>
<comment type="caution">
    <text evidence="3">The sequence shown here is derived from an EMBL/GenBank/DDBJ whole genome shotgun (WGS) entry which is preliminary data.</text>
</comment>